<comment type="caution">
    <text evidence="12">The sequence shown here is derived from an EMBL/GenBank/DDBJ whole genome shotgun (WGS) entry which is preliminary data.</text>
</comment>
<evidence type="ECO:0000256" key="10">
    <source>
        <dbReference type="SAM" id="MobiDB-lite"/>
    </source>
</evidence>
<accession>A0A250X0B8</accession>
<dbReference type="EMBL" id="BEGY01000018">
    <property type="protein sequence ID" value="GAX76534.1"/>
    <property type="molecule type" value="Genomic_DNA"/>
</dbReference>
<evidence type="ECO:0000256" key="5">
    <source>
        <dbReference type="ARBA" id="ARBA00022776"/>
    </source>
</evidence>
<dbReference type="AlphaFoldDB" id="A0A250X0B8"/>
<feature type="compositionally biased region" description="Basic and acidic residues" evidence="10">
    <location>
        <begin position="135"/>
        <end position="146"/>
    </location>
</feature>
<dbReference type="STRING" id="1157962.A0A250X0B8"/>
<keyword evidence="7" id="KW-0862">Zinc</keyword>
<evidence type="ECO:0000256" key="8">
    <source>
        <dbReference type="ARBA" id="ARBA00023306"/>
    </source>
</evidence>
<evidence type="ECO:0000256" key="6">
    <source>
        <dbReference type="ARBA" id="ARBA00022786"/>
    </source>
</evidence>
<sequence length="205" mass="23159">MTFCIAIKHWHAVAEWTWAEGDDEVCGICRGPYDGCAPDVKYPGDDSPVVWGSCAHAFHLQCIQKWLASSAEQGCPMCRREWQYKSASGQQDDVGQDSAVIEDDEVEDEDRDQAGSEDEIIPQPDDISDSQPAENDQHDYDSSEHEFCEDDEDNHFLTSSAGYRDSHHDQGDSLEEGQDYEDSRDPTAHRLSFSFDQVTSEDERE</sequence>
<keyword evidence="3" id="KW-0479">Metal-binding</keyword>
<evidence type="ECO:0000313" key="13">
    <source>
        <dbReference type="Proteomes" id="UP000232323"/>
    </source>
</evidence>
<dbReference type="InterPro" id="IPR001841">
    <property type="entry name" value="Znf_RING"/>
</dbReference>
<dbReference type="InterPro" id="IPR013083">
    <property type="entry name" value="Znf_RING/FYVE/PHD"/>
</dbReference>
<evidence type="ECO:0000256" key="2">
    <source>
        <dbReference type="ARBA" id="ARBA00022618"/>
    </source>
</evidence>
<evidence type="ECO:0000313" key="12">
    <source>
        <dbReference type="EMBL" id="GAX76534.1"/>
    </source>
</evidence>
<keyword evidence="5" id="KW-0498">Mitosis</keyword>
<evidence type="ECO:0000256" key="1">
    <source>
        <dbReference type="ARBA" id="ARBA00013928"/>
    </source>
</evidence>
<dbReference type="PANTHER" id="PTHR11210">
    <property type="entry name" value="RING BOX"/>
    <property type="match status" value="1"/>
</dbReference>
<keyword evidence="8" id="KW-0131">Cell cycle</keyword>
<dbReference type="GO" id="GO:0061630">
    <property type="term" value="F:ubiquitin protein ligase activity"/>
    <property type="evidence" value="ECO:0007669"/>
    <property type="project" value="InterPro"/>
</dbReference>
<keyword evidence="6" id="KW-0833">Ubl conjugation pathway</keyword>
<dbReference type="SUPFAM" id="SSF57850">
    <property type="entry name" value="RING/U-box"/>
    <property type="match status" value="1"/>
</dbReference>
<evidence type="ECO:0000256" key="9">
    <source>
        <dbReference type="PROSITE-ProRule" id="PRU00175"/>
    </source>
</evidence>
<feature type="compositionally biased region" description="Acidic residues" evidence="10">
    <location>
        <begin position="104"/>
        <end position="120"/>
    </location>
</feature>
<evidence type="ECO:0000256" key="3">
    <source>
        <dbReference type="ARBA" id="ARBA00022723"/>
    </source>
</evidence>
<feature type="region of interest" description="Disordered" evidence="10">
    <location>
        <begin position="104"/>
        <end position="205"/>
    </location>
</feature>
<proteinExistence type="predicted"/>
<dbReference type="InterPro" id="IPR024991">
    <property type="entry name" value="RING-H2_APC11"/>
</dbReference>
<dbReference type="GO" id="GO:0031145">
    <property type="term" value="P:anaphase-promoting complex-dependent catabolic process"/>
    <property type="evidence" value="ECO:0007669"/>
    <property type="project" value="InterPro"/>
</dbReference>
<keyword evidence="4 9" id="KW-0863">Zinc-finger</keyword>
<keyword evidence="2" id="KW-0132">Cell division</keyword>
<dbReference type="Pfam" id="PF12861">
    <property type="entry name" value="zf-ANAPC11"/>
    <property type="match status" value="1"/>
</dbReference>
<dbReference type="GO" id="GO:0005680">
    <property type="term" value="C:anaphase-promoting complex"/>
    <property type="evidence" value="ECO:0007669"/>
    <property type="project" value="InterPro"/>
</dbReference>
<dbReference type="Proteomes" id="UP000232323">
    <property type="component" value="Unassembled WGS sequence"/>
</dbReference>
<evidence type="ECO:0000259" key="11">
    <source>
        <dbReference type="PROSITE" id="PS50089"/>
    </source>
</evidence>
<dbReference type="SMART" id="SM00184">
    <property type="entry name" value="RING"/>
    <property type="match status" value="1"/>
</dbReference>
<dbReference type="FunFam" id="3.30.40.10:FF:000552">
    <property type="entry name" value="Anaphase promoting complex subunit, putative"/>
    <property type="match status" value="1"/>
</dbReference>
<dbReference type="PROSITE" id="PS50089">
    <property type="entry name" value="ZF_RING_2"/>
    <property type="match status" value="1"/>
</dbReference>
<dbReference type="Gene3D" id="3.30.40.10">
    <property type="entry name" value="Zinc/RING finger domain, C3HC4 (zinc finger)"/>
    <property type="match status" value="1"/>
</dbReference>
<dbReference type="GO" id="GO:0097602">
    <property type="term" value="F:cullin family protein binding"/>
    <property type="evidence" value="ECO:0007669"/>
    <property type="project" value="InterPro"/>
</dbReference>
<name>A0A250X0B8_9CHLO</name>
<gene>
    <name evidence="12" type="ORF">CEUSTIGMA_g3980.t1</name>
</gene>
<dbReference type="GO" id="GO:0008270">
    <property type="term" value="F:zinc ion binding"/>
    <property type="evidence" value="ECO:0007669"/>
    <property type="project" value="UniProtKB-KW"/>
</dbReference>
<dbReference type="GO" id="GO:0051301">
    <property type="term" value="P:cell division"/>
    <property type="evidence" value="ECO:0007669"/>
    <property type="project" value="UniProtKB-KW"/>
</dbReference>
<feature type="domain" description="RING-type" evidence="11">
    <location>
        <begin position="26"/>
        <end position="79"/>
    </location>
</feature>
<dbReference type="OrthoDB" id="1681166at2759"/>
<organism evidence="12 13">
    <name type="scientific">Chlamydomonas eustigma</name>
    <dbReference type="NCBI Taxonomy" id="1157962"/>
    <lineage>
        <taxon>Eukaryota</taxon>
        <taxon>Viridiplantae</taxon>
        <taxon>Chlorophyta</taxon>
        <taxon>core chlorophytes</taxon>
        <taxon>Chlorophyceae</taxon>
        <taxon>CS clade</taxon>
        <taxon>Chlamydomonadales</taxon>
        <taxon>Chlamydomonadaceae</taxon>
        <taxon>Chlamydomonas</taxon>
    </lineage>
</organism>
<keyword evidence="13" id="KW-1185">Reference proteome</keyword>
<protein>
    <recommendedName>
        <fullName evidence="1">Anaphase-promoting complex subunit 11</fullName>
    </recommendedName>
</protein>
<reference evidence="12 13" key="1">
    <citation type="submission" date="2017-08" db="EMBL/GenBank/DDBJ databases">
        <title>Acidophilic green algal genome provides insights into adaptation to an acidic environment.</title>
        <authorList>
            <person name="Hirooka S."/>
            <person name="Hirose Y."/>
            <person name="Kanesaki Y."/>
            <person name="Higuchi S."/>
            <person name="Fujiwara T."/>
            <person name="Onuma R."/>
            <person name="Era A."/>
            <person name="Ohbayashi R."/>
            <person name="Uzuka A."/>
            <person name="Nozaki H."/>
            <person name="Yoshikawa H."/>
            <person name="Miyagishima S.Y."/>
        </authorList>
    </citation>
    <scope>NUCLEOTIDE SEQUENCE [LARGE SCALE GENOMIC DNA]</scope>
    <source>
        <strain evidence="12 13">NIES-2499</strain>
    </source>
</reference>
<evidence type="ECO:0000256" key="4">
    <source>
        <dbReference type="ARBA" id="ARBA00022771"/>
    </source>
</evidence>
<dbReference type="InterPro" id="IPR051031">
    <property type="entry name" value="RING-box_E3_Ubiquitin_Ligase"/>
</dbReference>
<dbReference type="CDD" id="cd16456">
    <property type="entry name" value="RING-H2_APC11"/>
    <property type="match status" value="1"/>
</dbReference>
<evidence type="ECO:0000256" key="7">
    <source>
        <dbReference type="ARBA" id="ARBA00022833"/>
    </source>
</evidence>